<feature type="region of interest" description="Disordered" evidence="1">
    <location>
        <begin position="1"/>
        <end position="42"/>
    </location>
</feature>
<evidence type="ECO:0000313" key="4">
    <source>
        <dbReference type="Proteomes" id="UP000254866"/>
    </source>
</evidence>
<feature type="compositionally biased region" description="Basic and acidic residues" evidence="1">
    <location>
        <begin position="195"/>
        <end position="210"/>
    </location>
</feature>
<evidence type="ECO:0000256" key="1">
    <source>
        <dbReference type="SAM" id="MobiDB-lite"/>
    </source>
</evidence>
<dbReference type="AlphaFoldDB" id="A0A370TGD4"/>
<comment type="caution">
    <text evidence="3">The sequence shown here is derived from an EMBL/GenBank/DDBJ whole genome shotgun (WGS) entry which is preliminary data.</text>
</comment>
<keyword evidence="2" id="KW-0472">Membrane</keyword>
<keyword evidence="2" id="KW-1133">Transmembrane helix</keyword>
<dbReference type="EMBL" id="NPIC01000008">
    <property type="protein sequence ID" value="RDL33964.1"/>
    <property type="molecule type" value="Genomic_DNA"/>
</dbReference>
<protein>
    <submittedName>
        <fullName evidence="3">Uncharacterized protein</fullName>
    </submittedName>
</protein>
<keyword evidence="4" id="KW-1185">Reference proteome</keyword>
<feature type="transmembrane region" description="Helical" evidence="2">
    <location>
        <begin position="64"/>
        <end position="87"/>
    </location>
</feature>
<reference evidence="3 4" key="1">
    <citation type="journal article" date="2018" name="IMA Fungus">
        <title>IMA Genome-F 9: Draft genome sequence of Annulohypoxylon stygium, Aspergillus mulundensis, Berkeleyomyces basicola (syn. Thielaviopsis basicola), Ceratocystis smalleyi, two Cercospora beticola strains, Coleophoma cylindrospora, Fusarium fracticaudum, Phialophora cf. hyalina, and Morchella septimelata.</title>
        <authorList>
            <person name="Wingfield B.D."/>
            <person name="Bills G.F."/>
            <person name="Dong Y."/>
            <person name="Huang W."/>
            <person name="Nel W.J."/>
            <person name="Swalarsk-Parry B.S."/>
            <person name="Vaghefi N."/>
            <person name="Wilken P.M."/>
            <person name="An Z."/>
            <person name="de Beer Z.W."/>
            <person name="De Vos L."/>
            <person name="Chen L."/>
            <person name="Duong T.A."/>
            <person name="Gao Y."/>
            <person name="Hammerbacher A."/>
            <person name="Kikkert J.R."/>
            <person name="Li Y."/>
            <person name="Li H."/>
            <person name="Li K."/>
            <person name="Li Q."/>
            <person name="Liu X."/>
            <person name="Ma X."/>
            <person name="Naidoo K."/>
            <person name="Pethybridge S.J."/>
            <person name="Sun J."/>
            <person name="Steenkamp E.T."/>
            <person name="van der Nest M.A."/>
            <person name="van Wyk S."/>
            <person name="Wingfield M.J."/>
            <person name="Xiong C."/>
            <person name="Yue Q."/>
            <person name="Zhang X."/>
        </authorList>
    </citation>
    <scope>NUCLEOTIDE SEQUENCE [LARGE SCALE GENOMIC DNA]</scope>
    <source>
        <strain evidence="3 4">BP 5553</strain>
    </source>
</reference>
<name>A0A370TGD4_9HELO</name>
<accession>A0A370TGD4</accession>
<dbReference type="GeneID" id="43601181"/>
<feature type="compositionally biased region" description="Basic and acidic residues" evidence="1">
    <location>
        <begin position="1"/>
        <end position="13"/>
    </location>
</feature>
<dbReference type="Proteomes" id="UP000254866">
    <property type="component" value="Unassembled WGS sequence"/>
</dbReference>
<keyword evidence="2" id="KW-0812">Transmembrane</keyword>
<dbReference type="RefSeq" id="XP_031867246.1">
    <property type="nucleotide sequence ID" value="XM_032016955.1"/>
</dbReference>
<evidence type="ECO:0000313" key="3">
    <source>
        <dbReference type="EMBL" id="RDL33964.1"/>
    </source>
</evidence>
<evidence type="ECO:0000256" key="2">
    <source>
        <dbReference type="SAM" id="Phobius"/>
    </source>
</evidence>
<feature type="region of interest" description="Disordered" evidence="1">
    <location>
        <begin position="191"/>
        <end position="228"/>
    </location>
</feature>
<proteinExistence type="predicted"/>
<organism evidence="3 4">
    <name type="scientific">Venustampulla echinocandica</name>
    <dbReference type="NCBI Taxonomy" id="2656787"/>
    <lineage>
        <taxon>Eukaryota</taxon>
        <taxon>Fungi</taxon>
        <taxon>Dikarya</taxon>
        <taxon>Ascomycota</taxon>
        <taxon>Pezizomycotina</taxon>
        <taxon>Leotiomycetes</taxon>
        <taxon>Helotiales</taxon>
        <taxon>Pleuroascaceae</taxon>
        <taxon>Venustampulla</taxon>
    </lineage>
</organism>
<feature type="compositionally biased region" description="Pro residues" evidence="1">
    <location>
        <begin position="15"/>
        <end position="38"/>
    </location>
</feature>
<gene>
    <name evidence="3" type="ORF">BP5553_08332</name>
</gene>
<sequence length="250" mass="27156">MAKNRRRDEEHAYSPDPPDPPAPGPPGPLGPPPGPIPPFESQAPDREWYVEHPRESLCSGRQPIIYLLKAVVTGVEGMVVAGALLGVRGQDHNLRKPNLATHSNPNSPLPISEAKRNGSGFYGHNSFDKKEMPTLHWSTMMGAGQQMRIRMDIVDDSSGPEPKRRCYGFPSARSGDLAHIPPAMISQPFSSATEGFHRSHSHADGNDRLSSHTTSKPGPSPIGIGNSVELSSGIYPEIEKQYTLGDHLLQ</sequence>